<accession>A0A1X7S9R7</accession>
<dbReference type="AlphaFoldDB" id="A0A1X7S9R7"/>
<protein>
    <submittedName>
        <fullName evidence="1">Uncharacterized protein</fullName>
    </submittedName>
</protein>
<dbReference type="Proteomes" id="UP000215127">
    <property type="component" value="Chromosome 17"/>
</dbReference>
<evidence type="ECO:0000313" key="2">
    <source>
        <dbReference type="Proteomes" id="UP000215127"/>
    </source>
</evidence>
<reference evidence="1 2" key="1">
    <citation type="submission" date="2016-06" db="EMBL/GenBank/DDBJ databases">
        <authorList>
            <person name="Kjaerup R.B."/>
            <person name="Dalgaard T.S."/>
            <person name="Juul-Madsen H.R."/>
        </authorList>
    </citation>
    <scope>NUCLEOTIDE SEQUENCE [LARGE SCALE GENOMIC DNA]</scope>
</reference>
<gene>
    <name evidence="1" type="ORF">ZT3D7_G11589</name>
</gene>
<organism evidence="1 2">
    <name type="scientific">Zymoseptoria tritici (strain ST99CH_3D7)</name>
    <dbReference type="NCBI Taxonomy" id="1276538"/>
    <lineage>
        <taxon>Eukaryota</taxon>
        <taxon>Fungi</taxon>
        <taxon>Dikarya</taxon>
        <taxon>Ascomycota</taxon>
        <taxon>Pezizomycotina</taxon>
        <taxon>Dothideomycetes</taxon>
        <taxon>Dothideomycetidae</taxon>
        <taxon>Mycosphaerellales</taxon>
        <taxon>Mycosphaerellaceae</taxon>
        <taxon>Zymoseptoria</taxon>
    </lineage>
</organism>
<sequence>MRQIHPRLWYHDSHDQQHGYHDCIGEGTVYTTHIGTVQIDLAHTGPATFSDTLLVPDTVANLVSIEAVRSKGVDCDPRAYPDIVAAPALPLNERCAIPSWSLAYVCVSWKAEPLRVEYEQLCRQVSPAPAAAWPPIGVVLETPISFFFLSRCKSQRYRNDIQVLFTKVDNSEVVTAHIHVHYGLPHLLTHYIADHAHVAKQPLAATVNI</sequence>
<proteinExistence type="predicted"/>
<keyword evidence="2" id="KW-1185">Reference proteome</keyword>
<name>A0A1X7S9R7_ZYMT9</name>
<evidence type="ECO:0000313" key="1">
    <source>
        <dbReference type="EMBL" id="SMQ56434.1"/>
    </source>
</evidence>
<dbReference type="EMBL" id="LT853706">
    <property type="protein sequence ID" value="SMQ56434.1"/>
    <property type="molecule type" value="Genomic_DNA"/>
</dbReference>